<dbReference type="PROSITE" id="PS51721">
    <property type="entry name" value="G_CP"/>
    <property type="match status" value="1"/>
</dbReference>
<keyword evidence="4 7" id="KW-0547">Nucleotide-binding</keyword>
<dbReference type="InterPro" id="IPR012971">
    <property type="entry name" value="NOG2_N_dom"/>
</dbReference>
<dbReference type="Pfam" id="PF01926">
    <property type="entry name" value="MMR_HSR1"/>
    <property type="match status" value="1"/>
</dbReference>
<feature type="region of interest" description="Disordered" evidence="8">
    <location>
        <begin position="191"/>
        <end position="211"/>
    </location>
</feature>
<comment type="similarity">
    <text evidence="7">Belongs to the TRAFAC class YlqF/YawG GTPase family. NOG2 subfamily.</text>
</comment>
<protein>
    <recommendedName>
        <fullName evidence="3 7">Nucleolar GTP-binding protein 2</fullName>
    </recommendedName>
</protein>
<evidence type="ECO:0000256" key="4">
    <source>
        <dbReference type="ARBA" id="ARBA00022741"/>
    </source>
</evidence>
<dbReference type="GO" id="GO:0005730">
    <property type="term" value="C:nucleolus"/>
    <property type="evidence" value="ECO:0007669"/>
    <property type="project" value="UniProtKB-SubCell"/>
</dbReference>
<evidence type="ECO:0000256" key="5">
    <source>
        <dbReference type="ARBA" id="ARBA00023134"/>
    </source>
</evidence>
<dbReference type="Gene3D" id="3.40.50.300">
    <property type="entry name" value="P-loop containing nucleotide triphosphate hydrolases"/>
    <property type="match status" value="1"/>
</dbReference>
<dbReference type="SUPFAM" id="SSF52540">
    <property type="entry name" value="P-loop containing nucleoside triphosphate hydrolases"/>
    <property type="match status" value="1"/>
</dbReference>
<accession>A0A6A6GZ72</accession>
<feature type="compositionally biased region" description="Acidic residues" evidence="8">
    <location>
        <begin position="196"/>
        <end position="211"/>
    </location>
</feature>
<keyword evidence="6 7" id="KW-0539">Nucleus</keyword>
<proteinExistence type="inferred from homology"/>
<feature type="compositionally biased region" description="Basic and acidic residues" evidence="8">
    <location>
        <begin position="491"/>
        <end position="519"/>
    </location>
</feature>
<evidence type="ECO:0000256" key="2">
    <source>
        <dbReference type="ARBA" id="ARBA00004604"/>
    </source>
</evidence>
<dbReference type="PANTHER" id="PTHR11089:SF9">
    <property type="entry name" value="NUCLEOLAR GTP-BINDING PROTEIN 2"/>
    <property type="match status" value="1"/>
</dbReference>
<feature type="region of interest" description="Disordered" evidence="8">
    <location>
        <begin position="1"/>
        <end position="25"/>
    </location>
</feature>
<keyword evidence="5 7" id="KW-0342">GTP-binding</keyword>
<dbReference type="Proteomes" id="UP000800092">
    <property type="component" value="Unassembled WGS sequence"/>
</dbReference>
<dbReference type="PRINTS" id="PR00326">
    <property type="entry name" value="GTP1OBG"/>
</dbReference>
<comment type="subcellular location">
    <subcellularLocation>
        <location evidence="2 7">Nucleus</location>
        <location evidence="2 7">Nucleolus</location>
    </subcellularLocation>
</comment>
<feature type="compositionally biased region" description="Basic and acidic residues" evidence="8">
    <location>
        <begin position="1"/>
        <end position="16"/>
    </location>
</feature>
<dbReference type="Pfam" id="PF08153">
    <property type="entry name" value="NGP1NT"/>
    <property type="match status" value="1"/>
</dbReference>
<feature type="compositionally biased region" description="Acidic residues" evidence="8">
    <location>
        <begin position="543"/>
        <end position="567"/>
    </location>
</feature>
<evidence type="ECO:0000313" key="11">
    <source>
        <dbReference type="Proteomes" id="UP000800092"/>
    </source>
</evidence>
<evidence type="ECO:0000313" key="10">
    <source>
        <dbReference type="EMBL" id="KAF2230858.1"/>
    </source>
</evidence>
<organism evidence="10 11">
    <name type="scientific">Viridothelium virens</name>
    <name type="common">Speckled blister lichen</name>
    <name type="synonym">Trypethelium virens</name>
    <dbReference type="NCBI Taxonomy" id="1048519"/>
    <lineage>
        <taxon>Eukaryota</taxon>
        <taxon>Fungi</taxon>
        <taxon>Dikarya</taxon>
        <taxon>Ascomycota</taxon>
        <taxon>Pezizomycotina</taxon>
        <taxon>Dothideomycetes</taxon>
        <taxon>Dothideomycetes incertae sedis</taxon>
        <taxon>Trypetheliales</taxon>
        <taxon>Trypetheliaceae</taxon>
        <taxon>Viridothelium</taxon>
    </lineage>
</organism>
<dbReference type="InterPro" id="IPR050755">
    <property type="entry name" value="TRAFAC_YlqF/YawG_RiboMat"/>
</dbReference>
<dbReference type="InterPro" id="IPR023179">
    <property type="entry name" value="GTP-bd_ortho_bundle_sf"/>
</dbReference>
<dbReference type="FunFam" id="3.40.50.300:FF:000559">
    <property type="entry name" value="Nuclear/nucleolar GTPase 2"/>
    <property type="match status" value="1"/>
</dbReference>
<comment type="function">
    <text evidence="1 7">GTPase that associates with pre-60S ribosomal subunits in the nucleolus and is required for their nuclear export and maturation.</text>
</comment>
<evidence type="ECO:0000259" key="9">
    <source>
        <dbReference type="PROSITE" id="PS51721"/>
    </source>
</evidence>
<gene>
    <name evidence="10" type="ORF">EV356DRAFT_536084</name>
</gene>
<dbReference type="PANTHER" id="PTHR11089">
    <property type="entry name" value="GTP-BINDING PROTEIN-RELATED"/>
    <property type="match status" value="1"/>
</dbReference>
<evidence type="ECO:0000256" key="8">
    <source>
        <dbReference type="SAM" id="MobiDB-lite"/>
    </source>
</evidence>
<keyword evidence="11" id="KW-1185">Reference proteome</keyword>
<sequence>MGTGKKESARRERQGKTNDGMGNVKVKGENFYRSAKKVRNLNIVRKGGEVQRNREGKVVKAAPYQSRTAPASARVEPNRKWFTNTRVISQQSLDAFRGAIAAQQSDPYSYLLKQNKLPLSLIRDGETKNGIKQHEAKMKVDSQPFADTFGSKSRRKRVKLDVGSMEDLAGAAEKMQETYLDRREEMRLLSGAMGEQADDQEREASIGEDDGMLTTAREPIFSKGQSKRIWNELYKVIDSSDVVLHILDARDPLGTRCLAVEKYIEEEAPHKHLVFVLNKCDLVPTSVAAQWVRKLSKERPTLAFHASITNSFGKGSLISLLRQFSAVHSDRKQVSVGLIGYPNVGKSSVINTLRKKKTVNVAPIPGETKVWQYVTLMKRIYLIDCPGIVPPSKGDKDEELLLRGVVRVEKLENPAQYVPAIMQKVQRRHLERTYDLRDWDHSLEFLDQLARKSGKLLKQGEADVNTVAKVVLNDFLRGKIPWFTPPPGYESGKREPIEGRDGRLGEMSRKRKLMTDDTSVHNQSEEASEADESGSELHKDLDSLGEDSADLSEVDLEDDGTDDNGTE</sequence>
<dbReference type="InterPro" id="IPR006073">
    <property type="entry name" value="GTP-bd"/>
</dbReference>
<reference evidence="10" key="1">
    <citation type="journal article" date="2020" name="Stud. Mycol.">
        <title>101 Dothideomycetes genomes: a test case for predicting lifestyles and emergence of pathogens.</title>
        <authorList>
            <person name="Haridas S."/>
            <person name="Albert R."/>
            <person name="Binder M."/>
            <person name="Bloem J."/>
            <person name="Labutti K."/>
            <person name="Salamov A."/>
            <person name="Andreopoulos B."/>
            <person name="Baker S."/>
            <person name="Barry K."/>
            <person name="Bills G."/>
            <person name="Bluhm B."/>
            <person name="Cannon C."/>
            <person name="Castanera R."/>
            <person name="Culley D."/>
            <person name="Daum C."/>
            <person name="Ezra D."/>
            <person name="Gonzalez J."/>
            <person name="Henrissat B."/>
            <person name="Kuo A."/>
            <person name="Liang C."/>
            <person name="Lipzen A."/>
            <person name="Lutzoni F."/>
            <person name="Magnuson J."/>
            <person name="Mondo S."/>
            <person name="Nolan M."/>
            <person name="Ohm R."/>
            <person name="Pangilinan J."/>
            <person name="Park H.-J."/>
            <person name="Ramirez L."/>
            <person name="Alfaro M."/>
            <person name="Sun H."/>
            <person name="Tritt A."/>
            <person name="Yoshinaga Y."/>
            <person name="Zwiers L.-H."/>
            <person name="Turgeon B."/>
            <person name="Goodwin S."/>
            <person name="Spatafora J."/>
            <person name="Crous P."/>
            <person name="Grigoriev I."/>
        </authorList>
    </citation>
    <scope>NUCLEOTIDE SEQUENCE</scope>
    <source>
        <strain evidence="10">Tuck. ex Michener</strain>
    </source>
</reference>
<dbReference type="InterPro" id="IPR027417">
    <property type="entry name" value="P-loop_NTPase"/>
</dbReference>
<evidence type="ECO:0000256" key="1">
    <source>
        <dbReference type="ARBA" id="ARBA00003892"/>
    </source>
</evidence>
<dbReference type="Gene3D" id="1.10.1580.10">
    <property type="match status" value="1"/>
</dbReference>
<dbReference type="InterPro" id="IPR030378">
    <property type="entry name" value="G_CP_dom"/>
</dbReference>
<name>A0A6A6GZ72_VIRVR</name>
<dbReference type="AlphaFoldDB" id="A0A6A6GZ72"/>
<dbReference type="CDD" id="cd01858">
    <property type="entry name" value="NGP_1"/>
    <property type="match status" value="1"/>
</dbReference>
<feature type="domain" description="CP-type G" evidence="9">
    <location>
        <begin position="230"/>
        <end position="391"/>
    </location>
</feature>
<evidence type="ECO:0000256" key="6">
    <source>
        <dbReference type="ARBA" id="ARBA00023242"/>
    </source>
</evidence>
<dbReference type="OrthoDB" id="444945at2759"/>
<evidence type="ECO:0000256" key="7">
    <source>
        <dbReference type="RuleBase" id="RU364023"/>
    </source>
</evidence>
<dbReference type="InterPro" id="IPR024929">
    <property type="entry name" value="GNL2_CP_dom"/>
</dbReference>
<dbReference type="GO" id="GO:0005525">
    <property type="term" value="F:GTP binding"/>
    <property type="evidence" value="ECO:0007669"/>
    <property type="project" value="UniProtKB-KW"/>
</dbReference>
<dbReference type="EMBL" id="ML991835">
    <property type="protein sequence ID" value="KAF2230858.1"/>
    <property type="molecule type" value="Genomic_DNA"/>
</dbReference>
<feature type="region of interest" description="Disordered" evidence="8">
    <location>
        <begin position="483"/>
        <end position="567"/>
    </location>
</feature>
<evidence type="ECO:0000256" key="3">
    <source>
        <dbReference type="ARBA" id="ARBA00022127"/>
    </source>
</evidence>